<feature type="chain" id="PRO_5007778215" evidence="2">
    <location>
        <begin position="33"/>
        <end position="132"/>
    </location>
</feature>
<name>A0A0M3HNE7_ASCLU</name>
<reference evidence="4" key="1">
    <citation type="submission" date="2016-05" db="UniProtKB">
        <authorList>
            <consortium name="WormBaseParasite"/>
        </authorList>
    </citation>
    <scope>IDENTIFICATION</scope>
</reference>
<feature type="transmembrane region" description="Helical" evidence="1">
    <location>
        <begin position="91"/>
        <end position="114"/>
    </location>
</feature>
<dbReference type="AlphaFoldDB" id="A0A0M3HNE7"/>
<protein>
    <submittedName>
        <fullName evidence="4">Secreted protein</fullName>
    </submittedName>
</protein>
<evidence type="ECO:0000313" key="3">
    <source>
        <dbReference type="Proteomes" id="UP000036681"/>
    </source>
</evidence>
<proteinExistence type="predicted"/>
<keyword evidence="1" id="KW-0472">Membrane</keyword>
<dbReference type="Proteomes" id="UP000036681">
    <property type="component" value="Unplaced"/>
</dbReference>
<keyword evidence="3" id="KW-1185">Reference proteome</keyword>
<keyword evidence="1" id="KW-0812">Transmembrane</keyword>
<keyword evidence="1" id="KW-1133">Transmembrane helix</keyword>
<dbReference type="WBParaSite" id="ALUE_0000319601-mRNA-1">
    <property type="protein sequence ID" value="ALUE_0000319601-mRNA-1"/>
    <property type="gene ID" value="ALUE_0000319601"/>
</dbReference>
<evidence type="ECO:0000313" key="4">
    <source>
        <dbReference type="WBParaSite" id="ALUE_0000319601-mRNA-1"/>
    </source>
</evidence>
<accession>A0A0M3HNE7</accession>
<evidence type="ECO:0000256" key="2">
    <source>
        <dbReference type="SAM" id="SignalP"/>
    </source>
</evidence>
<sequence>MPSCRSTTVNCCFAHCPLFLVCSAASAGASNAYHLRLSQLQVSIPLSGPRGQPTLLSYSQAATGVAPALVARHRSYRRDRSEPVATTASEWALTIAAIVVGVVGAFHSASLLLLSSAARFLLAAHRDFFVFR</sequence>
<evidence type="ECO:0000256" key="1">
    <source>
        <dbReference type="SAM" id="Phobius"/>
    </source>
</evidence>
<keyword evidence="2" id="KW-0732">Signal</keyword>
<feature type="signal peptide" evidence="2">
    <location>
        <begin position="1"/>
        <end position="32"/>
    </location>
</feature>
<organism evidence="3 4">
    <name type="scientific">Ascaris lumbricoides</name>
    <name type="common">Giant roundworm</name>
    <dbReference type="NCBI Taxonomy" id="6252"/>
    <lineage>
        <taxon>Eukaryota</taxon>
        <taxon>Metazoa</taxon>
        <taxon>Ecdysozoa</taxon>
        <taxon>Nematoda</taxon>
        <taxon>Chromadorea</taxon>
        <taxon>Rhabditida</taxon>
        <taxon>Spirurina</taxon>
        <taxon>Ascaridomorpha</taxon>
        <taxon>Ascaridoidea</taxon>
        <taxon>Ascarididae</taxon>
        <taxon>Ascaris</taxon>
    </lineage>
</organism>